<evidence type="ECO:0000256" key="3">
    <source>
        <dbReference type="ARBA" id="ARBA00014604"/>
    </source>
</evidence>
<dbReference type="EMBL" id="JAOTOJ010000014">
    <property type="protein sequence ID" value="KAK9393319.1"/>
    <property type="molecule type" value="Genomic_DNA"/>
</dbReference>
<keyword evidence="4 10" id="KW-0812">Transmembrane</keyword>
<protein>
    <recommendedName>
        <fullName evidence="3">Transmembrane protein 186</fullName>
    </recommendedName>
</protein>
<comment type="similarity">
    <text evidence="2">Belongs to the TMEM186 family.</text>
</comment>
<dbReference type="PANTHER" id="PTHR13603:SF1">
    <property type="entry name" value="TRANSMEMBRANE PROTEIN 186"/>
    <property type="match status" value="1"/>
</dbReference>
<accession>A0AAW1ATZ5</accession>
<keyword evidence="7" id="KW-0496">Mitochondrion</keyword>
<reference evidence="11 12" key="1">
    <citation type="journal article" date="2024" name="Proc. Natl. Acad. Sci. U.S.A.">
        <title>The genetic regulatory architecture and epigenomic basis for age-related changes in rattlesnake venom.</title>
        <authorList>
            <person name="Hogan M.P."/>
            <person name="Holding M.L."/>
            <person name="Nystrom G.S."/>
            <person name="Colston T.J."/>
            <person name="Bartlett D.A."/>
            <person name="Mason A.J."/>
            <person name="Ellsworth S.A."/>
            <person name="Rautsaw R.M."/>
            <person name="Lawrence K.C."/>
            <person name="Strickland J.L."/>
            <person name="He B."/>
            <person name="Fraser P."/>
            <person name="Margres M.J."/>
            <person name="Gilbert D.M."/>
            <person name="Gibbs H.L."/>
            <person name="Parkinson C.L."/>
            <person name="Rokyta D.R."/>
        </authorList>
    </citation>
    <scope>NUCLEOTIDE SEQUENCE [LARGE SCALE GENOMIC DNA]</scope>
    <source>
        <strain evidence="11">DRR0105</strain>
    </source>
</reference>
<organism evidence="11 12">
    <name type="scientific">Crotalus adamanteus</name>
    <name type="common">Eastern diamondback rattlesnake</name>
    <dbReference type="NCBI Taxonomy" id="8729"/>
    <lineage>
        <taxon>Eukaryota</taxon>
        <taxon>Metazoa</taxon>
        <taxon>Chordata</taxon>
        <taxon>Craniata</taxon>
        <taxon>Vertebrata</taxon>
        <taxon>Euteleostomi</taxon>
        <taxon>Lepidosauria</taxon>
        <taxon>Squamata</taxon>
        <taxon>Bifurcata</taxon>
        <taxon>Unidentata</taxon>
        <taxon>Episquamata</taxon>
        <taxon>Toxicofera</taxon>
        <taxon>Serpentes</taxon>
        <taxon>Colubroidea</taxon>
        <taxon>Viperidae</taxon>
        <taxon>Crotalinae</taxon>
        <taxon>Crotalus</taxon>
    </lineage>
</organism>
<feature type="transmembrane region" description="Helical" evidence="10">
    <location>
        <begin position="269"/>
        <end position="289"/>
    </location>
</feature>
<dbReference type="Proteomes" id="UP001474421">
    <property type="component" value="Unassembled WGS sequence"/>
</dbReference>
<dbReference type="Pfam" id="PF06979">
    <property type="entry name" value="TMEM70"/>
    <property type="match status" value="1"/>
</dbReference>
<evidence type="ECO:0000256" key="10">
    <source>
        <dbReference type="SAM" id="Phobius"/>
    </source>
</evidence>
<comment type="caution">
    <text evidence="11">The sequence shown here is derived from an EMBL/GenBank/DDBJ whole genome shotgun (WGS) entry which is preliminary data.</text>
</comment>
<evidence type="ECO:0000313" key="11">
    <source>
        <dbReference type="EMBL" id="KAK9393319.1"/>
    </source>
</evidence>
<gene>
    <name evidence="11" type="ORF">NXF25_016581</name>
</gene>
<evidence type="ECO:0000256" key="2">
    <source>
        <dbReference type="ARBA" id="ARBA00007020"/>
    </source>
</evidence>
<dbReference type="InterPro" id="IPR045325">
    <property type="entry name" value="TMEM70/TMEM186/TMEM223"/>
</dbReference>
<proteinExistence type="inferred from homology"/>
<comment type="subcellular location">
    <subcellularLocation>
        <location evidence="1">Mitochondrion inner membrane</location>
        <topology evidence="1">Multi-pass membrane protein</topology>
    </subcellularLocation>
</comment>
<evidence type="ECO:0000256" key="7">
    <source>
        <dbReference type="ARBA" id="ARBA00023128"/>
    </source>
</evidence>
<evidence type="ECO:0000256" key="9">
    <source>
        <dbReference type="SAM" id="MobiDB-lite"/>
    </source>
</evidence>
<feature type="compositionally biased region" description="Basic residues" evidence="9">
    <location>
        <begin position="31"/>
        <end position="43"/>
    </location>
</feature>
<evidence type="ECO:0000256" key="5">
    <source>
        <dbReference type="ARBA" id="ARBA00022792"/>
    </source>
</evidence>
<name>A0AAW1ATZ5_CROAD</name>
<dbReference type="InterPro" id="IPR026571">
    <property type="entry name" value="Tmem186"/>
</dbReference>
<keyword evidence="12" id="KW-1185">Reference proteome</keyword>
<evidence type="ECO:0000256" key="8">
    <source>
        <dbReference type="ARBA" id="ARBA00023136"/>
    </source>
</evidence>
<keyword evidence="6 10" id="KW-1133">Transmembrane helix</keyword>
<keyword evidence="8 10" id="KW-0472">Membrane</keyword>
<dbReference type="PANTHER" id="PTHR13603">
    <property type="entry name" value="TRANSMEMBRANE PROTEIN 186"/>
    <property type="match status" value="1"/>
</dbReference>
<evidence type="ECO:0000313" key="12">
    <source>
        <dbReference type="Proteomes" id="UP001474421"/>
    </source>
</evidence>
<dbReference type="GO" id="GO:0005743">
    <property type="term" value="C:mitochondrial inner membrane"/>
    <property type="evidence" value="ECO:0007669"/>
    <property type="project" value="UniProtKB-SubCell"/>
</dbReference>
<feature type="compositionally biased region" description="Low complexity" evidence="9">
    <location>
        <begin position="80"/>
        <end position="95"/>
    </location>
</feature>
<sequence length="378" mass="41813">MRRAKTTGPSMPPGRGDVYACARLPCQHGGGLRRARRGGKSGRRSSLSVFLRLPPNAGRKSNSEHQEGRQTPGVSPPPGVSLLPPGGCARSGSPGNPSPPPVGDVSRLHARAPQVPSGTAPGRLPGCLHELTGAFGASAGKMKTLVGCARRYLVLFRPCCAPQLWKRGHQVLHSFQRPTVLQQGGSRMPILRRVQPRWLSSLDFSQHDLKPQSSLGNTEKFTLIYRFPSIRLLKLFSRLKVLQTGLALVVLPPLWYLHGINQVTFTQGFYATGLFSFTLVFLYAISFFLQRVIGFMYLSESGTLLKISHLTFWGKRRDFCCPVESVEPLEDEGGESNRHLLKFRRQDQKKVLYFSLLWGQVVNQEAFGKVFGVIPKCV</sequence>
<dbReference type="AlphaFoldDB" id="A0AAW1ATZ5"/>
<feature type="transmembrane region" description="Helical" evidence="10">
    <location>
        <begin position="239"/>
        <end position="257"/>
    </location>
</feature>
<evidence type="ECO:0000256" key="4">
    <source>
        <dbReference type="ARBA" id="ARBA00022692"/>
    </source>
</evidence>
<evidence type="ECO:0000256" key="1">
    <source>
        <dbReference type="ARBA" id="ARBA00004448"/>
    </source>
</evidence>
<evidence type="ECO:0000256" key="6">
    <source>
        <dbReference type="ARBA" id="ARBA00022989"/>
    </source>
</evidence>
<keyword evidence="5" id="KW-0999">Mitochondrion inner membrane</keyword>
<feature type="region of interest" description="Disordered" evidence="9">
    <location>
        <begin position="28"/>
        <end position="107"/>
    </location>
</feature>